<sequence>MNSDIFLDLIRTIDGFFQKKIKLPSLLLRMETLNSLLMERGFEWDFDFEDGMLGIDIVCGNMSLEGRSDMSPDEKLEVEFFLREVSELAKKETMSDE</sequence>
<dbReference type="Proteomes" id="UP000310016">
    <property type="component" value="Unassembled WGS sequence"/>
</dbReference>
<comment type="caution">
    <text evidence="1">The sequence shown here is derived from an EMBL/GenBank/DDBJ whole genome shotgun (WGS) entry which is preliminary data.</text>
</comment>
<accession>A0A4U0PI73</accession>
<organism evidence="1 2">
    <name type="scientific">Chitiniphilus eburneus</name>
    <dbReference type="NCBI Taxonomy" id="2571148"/>
    <lineage>
        <taxon>Bacteria</taxon>
        <taxon>Pseudomonadati</taxon>
        <taxon>Pseudomonadota</taxon>
        <taxon>Betaproteobacteria</taxon>
        <taxon>Neisseriales</taxon>
        <taxon>Chitinibacteraceae</taxon>
        <taxon>Chitiniphilus</taxon>
    </lineage>
</organism>
<evidence type="ECO:0000313" key="1">
    <source>
        <dbReference type="EMBL" id="TJZ66852.1"/>
    </source>
</evidence>
<name>A0A4U0PI73_9NEIS</name>
<dbReference type="AlphaFoldDB" id="A0A4U0PI73"/>
<dbReference type="EMBL" id="SUMF01000029">
    <property type="protein sequence ID" value="TJZ66852.1"/>
    <property type="molecule type" value="Genomic_DNA"/>
</dbReference>
<evidence type="ECO:0000313" key="2">
    <source>
        <dbReference type="Proteomes" id="UP000310016"/>
    </source>
</evidence>
<reference evidence="1 2" key="1">
    <citation type="submission" date="2019-04" db="EMBL/GenBank/DDBJ databases">
        <title>Chitiniphilus eburnea sp. nov., a novel chitinolytic bacterium isolated from aquaculture sludge.</title>
        <authorList>
            <person name="Sheng M."/>
        </authorList>
    </citation>
    <scope>NUCLEOTIDE SEQUENCE [LARGE SCALE GENOMIC DNA]</scope>
    <source>
        <strain evidence="1 2">HX-2-15</strain>
    </source>
</reference>
<gene>
    <name evidence="1" type="ORF">FAZ21_16855</name>
</gene>
<dbReference type="RefSeq" id="WP_136774611.1">
    <property type="nucleotide sequence ID" value="NZ_CP156074.1"/>
</dbReference>
<proteinExistence type="predicted"/>
<protein>
    <submittedName>
        <fullName evidence="1">Uncharacterized protein</fullName>
    </submittedName>
</protein>
<keyword evidence="2" id="KW-1185">Reference proteome</keyword>